<evidence type="ECO:0000313" key="8">
    <source>
        <dbReference type="EMBL" id="CAB3794671.1"/>
    </source>
</evidence>
<keyword evidence="8" id="KW-0966">Cell projection</keyword>
<accession>A0A6S7BNU9</accession>
<protein>
    <recommendedName>
        <fullName evidence="7">Flagellar L-ring protein</fullName>
    </recommendedName>
    <alternativeName>
        <fullName evidence="7">Basal body L-ring protein</fullName>
    </alternativeName>
</protein>
<evidence type="ECO:0000256" key="3">
    <source>
        <dbReference type="ARBA" id="ARBA00022729"/>
    </source>
</evidence>
<sequence>MSMPDYLRATARPISNPADPAHPLQGARMTALRLTVALGAAACLAACASHQQNSIVETPMAPPLASAPLNVNTQGAIYQAGTPLLLYETPRAQHIGDVLTIRLAESYSGNNSSTAAASRSSSITADAADHSTNAAARLARLFNIGSASTEYKGQGSLTDISGMSGTLAVTVIGTMSTGNFVVSGEKLIAMSGNRDRLRLSGIVNPKDIEAGNYVASSKVANARIEQAGVGMVSDSTTMGWLQRMFLSVLTF</sequence>
<keyword evidence="3" id="KW-0732">Signal</keyword>
<proteinExistence type="inferred from homology"/>
<dbReference type="HAMAP" id="MF_00415">
    <property type="entry name" value="FlgH"/>
    <property type="match status" value="1"/>
</dbReference>
<name>A0A6S7BNU9_9BURK</name>
<dbReference type="GO" id="GO:0003774">
    <property type="term" value="F:cytoskeletal motor activity"/>
    <property type="evidence" value="ECO:0007669"/>
    <property type="project" value="InterPro"/>
</dbReference>
<dbReference type="PRINTS" id="PR01008">
    <property type="entry name" value="FLGLRINGFLGH"/>
</dbReference>
<evidence type="ECO:0000256" key="1">
    <source>
        <dbReference type="ARBA" id="ARBA00002591"/>
    </source>
</evidence>
<keyword evidence="8" id="KW-0282">Flagellum</keyword>
<keyword evidence="6 7" id="KW-0998">Cell outer membrane</keyword>
<dbReference type="Proteomes" id="UP000494365">
    <property type="component" value="Unassembled WGS sequence"/>
</dbReference>
<evidence type="ECO:0000256" key="5">
    <source>
        <dbReference type="ARBA" id="ARBA00023143"/>
    </source>
</evidence>
<evidence type="ECO:0000313" key="9">
    <source>
        <dbReference type="Proteomes" id="UP000494365"/>
    </source>
</evidence>
<dbReference type="PANTHER" id="PTHR34933">
    <property type="entry name" value="FLAGELLAR L-RING PROTEIN"/>
    <property type="match status" value="1"/>
</dbReference>
<evidence type="ECO:0000256" key="2">
    <source>
        <dbReference type="ARBA" id="ARBA00006929"/>
    </source>
</evidence>
<reference evidence="8 9" key="1">
    <citation type="submission" date="2020-04" db="EMBL/GenBank/DDBJ databases">
        <authorList>
            <person name="De Canck E."/>
        </authorList>
    </citation>
    <scope>NUCLEOTIDE SEQUENCE [LARGE SCALE GENOMIC DNA]</scope>
    <source>
        <strain evidence="8 9">LMG 28614</strain>
    </source>
</reference>
<dbReference type="PANTHER" id="PTHR34933:SF1">
    <property type="entry name" value="FLAGELLAR L-RING PROTEIN"/>
    <property type="match status" value="1"/>
</dbReference>
<evidence type="ECO:0000256" key="6">
    <source>
        <dbReference type="ARBA" id="ARBA00023237"/>
    </source>
</evidence>
<dbReference type="GO" id="GO:0009427">
    <property type="term" value="C:bacterial-type flagellum basal body, distal rod, L ring"/>
    <property type="evidence" value="ECO:0007669"/>
    <property type="project" value="InterPro"/>
</dbReference>
<evidence type="ECO:0000256" key="4">
    <source>
        <dbReference type="ARBA" id="ARBA00023136"/>
    </source>
</evidence>
<dbReference type="Pfam" id="PF02107">
    <property type="entry name" value="FlgH"/>
    <property type="match status" value="1"/>
</dbReference>
<gene>
    <name evidence="8" type="primary">flgH_2</name>
    <name evidence="7" type="synonym">flgH</name>
    <name evidence="8" type="ORF">LMG28614_03991</name>
</gene>
<comment type="subunit">
    <text evidence="7">The basal body constitutes a major portion of the flagellar organelle and consists of four rings (L,P,S, and M) mounted on a central rod.</text>
</comment>
<keyword evidence="8" id="KW-0969">Cilium</keyword>
<keyword evidence="5 7" id="KW-0975">Bacterial flagellum</keyword>
<dbReference type="GO" id="GO:0071973">
    <property type="term" value="P:bacterial-type flagellum-dependent cell motility"/>
    <property type="evidence" value="ECO:0007669"/>
    <property type="project" value="InterPro"/>
</dbReference>
<keyword evidence="4 7" id="KW-0472">Membrane</keyword>
<evidence type="ECO:0000256" key="7">
    <source>
        <dbReference type="HAMAP-Rule" id="MF_00415"/>
    </source>
</evidence>
<dbReference type="InterPro" id="IPR000527">
    <property type="entry name" value="Flag_Lring"/>
</dbReference>
<comment type="similarity">
    <text evidence="2 7">Belongs to the FlgH family.</text>
</comment>
<organism evidence="8 9">
    <name type="scientific">Paraburkholderia ultramafica</name>
    <dbReference type="NCBI Taxonomy" id="1544867"/>
    <lineage>
        <taxon>Bacteria</taxon>
        <taxon>Pseudomonadati</taxon>
        <taxon>Pseudomonadota</taxon>
        <taxon>Betaproteobacteria</taxon>
        <taxon>Burkholderiales</taxon>
        <taxon>Burkholderiaceae</taxon>
        <taxon>Paraburkholderia</taxon>
    </lineage>
</organism>
<dbReference type="GO" id="GO:0009279">
    <property type="term" value="C:cell outer membrane"/>
    <property type="evidence" value="ECO:0007669"/>
    <property type="project" value="UniProtKB-SubCell"/>
</dbReference>
<comment type="function">
    <text evidence="1 7">Assembles around the rod to form the L-ring and probably protects the motor/basal body from shearing forces during rotation.</text>
</comment>
<comment type="subcellular location">
    <subcellularLocation>
        <location evidence="7">Cell outer membrane</location>
    </subcellularLocation>
    <subcellularLocation>
        <location evidence="7">Bacterial flagellum basal body</location>
    </subcellularLocation>
</comment>
<dbReference type="EMBL" id="CADIKK010000018">
    <property type="protein sequence ID" value="CAB3794671.1"/>
    <property type="molecule type" value="Genomic_DNA"/>
</dbReference>
<dbReference type="AlphaFoldDB" id="A0A6S7BNU9"/>
<keyword evidence="9" id="KW-1185">Reference proteome</keyword>